<proteinExistence type="predicted"/>
<dbReference type="EMBL" id="CAJMWT010000999">
    <property type="protein sequence ID" value="CAE6370913.1"/>
    <property type="molecule type" value="Genomic_DNA"/>
</dbReference>
<dbReference type="EMBL" id="CYGV01002052">
    <property type="protein sequence ID" value="CUA78530.1"/>
    <property type="molecule type" value="Genomic_DNA"/>
</dbReference>
<gene>
    <name evidence="1" type="ORF">RDB_LOCUS18558</name>
    <name evidence="2" type="ORF">RSOLAG22IIIB_13207</name>
</gene>
<dbReference type="Proteomes" id="UP000044841">
    <property type="component" value="Unassembled WGS sequence"/>
</dbReference>
<evidence type="ECO:0000313" key="2">
    <source>
        <dbReference type="EMBL" id="CUA78530.1"/>
    </source>
</evidence>
<dbReference type="InterPro" id="IPR011333">
    <property type="entry name" value="SKP1/BTB/POZ_sf"/>
</dbReference>
<accession>A0A0K6GJ36</accession>
<dbReference type="SUPFAM" id="SSF54695">
    <property type="entry name" value="POZ domain"/>
    <property type="match status" value="1"/>
</dbReference>
<dbReference type="Proteomes" id="UP000663843">
    <property type="component" value="Unassembled WGS sequence"/>
</dbReference>
<keyword evidence="3" id="KW-1185">Reference proteome</keyword>
<protein>
    <recommendedName>
        <fullName evidence="4">BTB domain-containing protein</fullName>
    </recommendedName>
</protein>
<reference evidence="1" key="2">
    <citation type="submission" date="2021-01" db="EMBL/GenBank/DDBJ databases">
        <authorList>
            <person name="Kaushik A."/>
        </authorList>
    </citation>
    <scope>NUCLEOTIDE SEQUENCE</scope>
    <source>
        <strain evidence="1">AG2-2IIIB</strain>
    </source>
</reference>
<dbReference type="Gene3D" id="3.30.710.10">
    <property type="entry name" value="Potassium Channel Kv1.1, Chain A"/>
    <property type="match status" value="1"/>
</dbReference>
<name>A0A0K6GJ36_9AGAM</name>
<evidence type="ECO:0008006" key="4">
    <source>
        <dbReference type="Google" id="ProtNLM"/>
    </source>
</evidence>
<sequence>MKHDANYTVTVQGTNFLLTKSQIEFDAPNYFTTCFLGDFEEAKTLHLNISRDPTLFQIISDYLCGYTVLPLSDQVIPPRMSPALALVNLRVDAAFYQLDGLVEQCDNLIMREQIKKQPTRNYLVLGCEFVSSEKPFDINIYKATEPQNRWRTIVTEERLTQEPFSSMETPRSHQGFEGLRIVAAVERLAKEVERVERPLVGWHLHQSTSSVPGYGSRAAKFRLIIVLAM</sequence>
<evidence type="ECO:0000313" key="3">
    <source>
        <dbReference type="Proteomes" id="UP000044841"/>
    </source>
</evidence>
<reference evidence="2 3" key="1">
    <citation type="submission" date="2015-07" db="EMBL/GenBank/DDBJ databases">
        <authorList>
            <person name="Noorani M."/>
        </authorList>
    </citation>
    <scope>NUCLEOTIDE SEQUENCE [LARGE SCALE GENOMIC DNA]</scope>
    <source>
        <strain evidence="2">BBA 69670</strain>
    </source>
</reference>
<dbReference type="PANTHER" id="PTHR31758:SF2">
    <property type="entry name" value="BTB_POZ DOMAIN-CONTAINING PROTEIN YLR108C"/>
    <property type="match status" value="1"/>
</dbReference>
<organism evidence="2 3">
    <name type="scientific">Rhizoctonia solani</name>
    <dbReference type="NCBI Taxonomy" id="456999"/>
    <lineage>
        <taxon>Eukaryota</taxon>
        <taxon>Fungi</taxon>
        <taxon>Dikarya</taxon>
        <taxon>Basidiomycota</taxon>
        <taxon>Agaricomycotina</taxon>
        <taxon>Agaricomycetes</taxon>
        <taxon>Cantharellales</taxon>
        <taxon>Ceratobasidiaceae</taxon>
        <taxon>Rhizoctonia</taxon>
    </lineage>
</organism>
<dbReference type="AlphaFoldDB" id="A0A0K6GJ36"/>
<dbReference type="PANTHER" id="PTHR31758">
    <property type="entry name" value="BTB/POZ DOMAIN-CONTAINING PROTEIN YLR108C"/>
    <property type="match status" value="1"/>
</dbReference>
<evidence type="ECO:0000313" key="1">
    <source>
        <dbReference type="EMBL" id="CAE6370913.1"/>
    </source>
</evidence>